<name>A0A916DQU2_9BACT</name>
<sequence>MKWDYGNLNGFPSYSLGLHAHFQQNIQFNKKIKIRSFLLHCNNAVARR</sequence>
<protein>
    <submittedName>
        <fullName evidence="1">Uncharacterized protein</fullName>
    </submittedName>
</protein>
<keyword evidence="2" id="KW-1185">Reference proteome</keyword>
<evidence type="ECO:0000313" key="1">
    <source>
        <dbReference type="EMBL" id="BDS11379.1"/>
    </source>
</evidence>
<dbReference type="Proteomes" id="UP001060919">
    <property type="component" value="Chromosome"/>
</dbReference>
<dbReference type="AlphaFoldDB" id="A0A916DQU2"/>
<dbReference type="KEGG" id="aup:AsAng_0020930"/>
<proteinExistence type="predicted"/>
<reference evidence="1" key="1">
    <citation type="submission" date="2022-09" db="EMBL/GenBank/DDBJ databases">
        <title>Aureispira anguillicida sp. nov., isolated from Leptocephalus of Japanese eel Anguilla japonica.</title>
        <authorList>
            <person name="Yuasa K."/>
            <person name="Mekata T."/>
            <person name="Ikunari K."/>
        </authorList>
    </citation>
    <scope>NUCLEOTIDE SEQUENCE</scope>
    <source>
        <strain evidence="1">EL160426</strain>
    </source>
</reference>
<accession>A0A916DQU2</accession>
<evidence type="ECO:0000313" key="2">
    <source>
        <dbReference type="Proteomes" id="UP001060919"/>
    </source>
</evidence>
<gene>
    <name evidence="1" type="ORF">AsAng_0020930</name>
</gene>
<dbReference type="EMBL" id="AP026867">
    <property type="protein sequence ID" value="BDS11379.1"/>
    <property type="molecule type" value="Genomic_DNA"/>
</dbReference>
<organism evidence="1 2">
    <name type="scientific">Aureispira anguillae</name>
    <dbReference type="NCBI Taxonomy" id="2864201"/>
    <lineage>
        <taxon>Bacteria</taxon>
        <taxon>Pseudomonadati</taxon>
        <taxon>Bacteroidota</taxon>
        <taxon>Saprospiria</taxon>
        <taxon>Saprospirales</taxon>
        <taxon>Saprospiraceae</taxon>
        <taxon>Aureispira</taxon>
    </lineage>
</organism>